<sequence>GCRNTIPIGHLCIPADGSVSIAGPRSSTSQSGETTSASAPQDSAQDRSSSHSGRIPSTGGCRIFGSSRTRTGPSACFPVSCATASRSSPCISSCSGTFRTSRSSTTGLPVPPAPSGGGKQPQSSYHVPASAAYRSILGRRQRTQQSSTLSAVNQLPLF</sequence>
<accession>A0A023EHC9</accession>
<evidence type="ECO:0000256" key="1">
    <source>
        <dbReference type="SAM" id="MobiDB-lite"/>
    </source>
</evidence>
<evidence type="ECO:0000313" key="2">
    <source>
        <dbReference type="EMBL" id="JAC08264.1"/>
    </source>
</evidence>
<organism evidence="2">
    <name type="scientific">Aedes albopictus</name>
    <name type="common">Asian tiger mosquito</name>
    <name type="synonym">Stegomyia albopicta</name>
    <dbReference type="NCBI Taxonomy" id="7160"/>
    <lineage>
        <taxon>Eukaryota</taxon>
        <taxon>Metazoa</taxon>
        <taxon>Ecdysozoa</taxon>
        <taxon>Arthropoda</taxon>
        <taxon>Hexapoda</taxon>
        <taxon>Insecta</taxon>
        <taxon>Pterygota</taxon>
        <taxon>Neoptera</taxon>
        <taxon>Endopterygota</taxon>
        <taxon>Diptera</taxon>
        <taxon>Nematocera</taxon>
        <taxon>Culicoidea</taxon>
        <taxon>Culicidae</taxon>
        <taxon>Culicinae</taxon>
        <taxon>Aedini</taxon>
        <taxon>Aedes</taxon>
        <taxon>Stegomyia</taxon>
    </lineage>
</organism>
<feature type="compositionally biased region" description="Polar residues" evidence="1">
    <location>
        <begin position="25"/>
        <end position="43"/>
    </location>
</feature>
<feature type="region of interest" description="Disordered" evidence="1">
    <location>
        <begin position="20"/>
        <end position="130"/>
    </location>
</feature>
<dbReference type="EMBL" id="GAPW01005334">
    <property type="protein sequence ID" value="JAC08264.1"/>
    <property type="molecule type" value="mRNA"/>
</dbReference>
<proteinExistence type="evidence at transcript level"/>
<feature type="compositionally biased region" description="Low complexity" evidence="1">
    <location>
        <begin position="85"/>
        <end position="107"/>
    </location>
</feature>
<feature type="non-terminal residue" evidence="2">
    <location>
        <position position="1"/>
    </location>
</feature>
<reference evidence="2" key="1">
    <citation type="journal article" date="2014" name="PLoS Negl. Trop. Dis.">
        <title>Identification and characterization of seminal fluid proteins in the Asian tiger mosquito, Aedes albopictus.</title>
        <authorList>
            <person name="Boes K.E."/>
            <person name="Ribeiro J.M."/>
            <person name="Wong A."/>
            <person name="Harrington L.C."/>
            <person name="Wolfner M.F."/>
            <person name="Sirot L.K."/>
        </authorList>
    </citation>
    <scope>NUCLEOTIDE SEQUENCE</scope>
    <source>
        <tissue evidence="2">Reproductive organs</tissue>
    </source>
</reference>
<name>A0A023EHC9_AEDAL</name>
<dbReference type="AlphaFoldDB" id="A0A023EHC9"/>
<protein>
    <submittedName>
        <fullName evidence="2">Uncharacterized protein</fullName>
    </submittedName>
</protein>